<reference evidence="1 2" key="1">
    <citation type="journal article" date="2018" name="Cell">
        <title>The Chara Genome: Secondary Complexity and Implications for Plant Terrestrialization.</title>
        <authorList>
            <person name="Nishiyama T."/>
            <person name="Sakayama H."/>
            <person name="Vries J.D."/>
            <person name="Buschmann H."/>
            <person name="Saint-Marcoux D."/>
            <person name="Ullrich K.K."/>
            <person name="Haas F.B."/>
            <person name="Vanderstraeten L."/>
            <person name="Becker D."/>
            <person name="Lang D."/>
            <person name="Vosolsobe S."/>
            <person name="Rombauts S."/>
            <person name="Wilhelmsson P.K.I."/>
            <person name="Janitza P."/>
            <person name="Kern R."/>
            <person name="Heyl A."/>
            <person name="Rumpler F."/>
            <person name="Villalobos L.I.A.C."/>
            <person name="Clay J.M."/>
            <person name="Skokan R."/>
            <person name="Toyoda A."/>
            <person name="Suzuki Y."/>
            <person name="Kagoshima H."/>
            <person name="Schijlen E."/>
            <person name="Tajeshwar N."/>
            <person name="Catarino B."/>
            <person name="Hetherington A.J."/>
            <person name="Saltykova A."/>
            <person name="Bonnot C."/>
            <person name="Breuninger H."/>
            <person name="Symeonidi A."/>
            <person name="Radhakrishnan G.V."/>
            <person name="Van Nieuwerburgh F."/>
            <person name="Deforce D."/>
            <person name="Chang C."/>
            <person name="Karol K.G."/>
            <person name="Hedrich R."/>
            <person name="Ulvskov P."/>
            <person name="Glockner G."/>
            <person name="Delwiche C.F."/>
            <person name="Petrasek J."/>
            <person name="Van de Peer Y."/>
            <person name="Friml J."/>
            <person name="Beilby M."/>
            <person name="Dolan L."/>
            <person name="Kohara Y."/>
            <person name="Sugano S."/>
            <person name="Fujiyama A."/>
            <person name="Delaux P.-M."/>
            <person name="Quint M."/>
            <person name="TheiBen G."/>
            <person name="Hagemann M."/>
            <person name="Harholt J."/>
            <person name="Dunand C."/>
            <person name="Zachgo S."/>
            <person name="Langdale J."/>
            <person name="Maumus F."/>
            <person name="Straeten D.V.D."/>
            <person name="Gould S.B."/>
            <person name="Rensing S.A."/>
        </authorList>
    </citation>
    <scope>NUCLEOTIDE SEQUENCE [LARGE SCALE GENOMIC DNA]</scope>
    <source>
        <strain evidence="1 2">S276</strain>
    </source>
</reference>
<comment type="caution">
    <text evidence="1">The sequence shown here is derived from an EMBL/GenBank/DDBJ whole genome shotgun (WGS) entry which is preliminary data.</text>
</comment>
<organism evidence="1 2">
    <name type="scientific">Chara braunii</name>
    <name type="common">Braun's stonewort</name>
    <dbReference type="NCBI Taxonomy" id="69332"/>
    <lineage>
        <taxon>Eukaryota</taxon>
        <taxon>Viridiplantae</taxon>
        <taxon>Streptophyta</taxon>
        <taxon>Charophyceae</taxon>
        <taxon>Charales</taxon>
        <taxon>Characeae</taxon>
        <taxon>Chara</taxon>
    </lineage>
</organism>
<dbReference type="Proteomes" id="UP000265515">
    <property type="component" value="Unassembled WGS sequence"/>
</dbReference>
<evidence type="ECO:0000313" key="1">
    <source>
        <dbReference type="EMBL" id="GBG85684.1"/>
    </source>
</evidence>
<name>A0A388LTN4_CHABU</name>
<dbReference type="Gramene" id="GBG85684">
    <property type="protein sequence ID" value="GBG85684"/>
    <property type="gene ID" value="CBR_g40416"/>
</dbReference>
<sequence length="96" mass="10806">MKGNLHPCCSHTYARQLEELTPIMLGIAFEGRCNPWWSAVSQRGKPISRRGKGELHNSPFLQYVAVDERFPRGAAVASSQEDEDCLIYQLVDSLID</sequence>
<protein>
    <submittedName>
        <fullName evidence="1">Uncharacterized protein</fullName>
    </submittedName>
</protein>
<dbReference type="EMBL" id="BFEA01000530">
    <property type="protein sequence ID" value="GBG85684.1"/>
    <property type="molecule type" value="Genomic_DNA"/>
</dbReference>
<keyword evidence="2" id="KW-1185">Reference proteome</keyword>
<accession>A0A388LTN4</accession>
<dbReference type="AlphaFoldDB" id="A0A388LTN4"/>
<proteinExistence type="predicted"/>
<evidence type="ECO:0000313" key="2">
    <source>
        <dbReference type="Proteomes" id="UP000265515"/>
    </source>
</evidence>
<gene>
    <name evidence="1" type="ORF">CBR_g40416</name>
</gene>